<reference evidence="1 2" key="1">
    <citation type="submission" date="2017-05" db="EMBL/GenBank/DDBJ databases">
        <title>Functional genome analysis of Paenibacillus pasadenensis strain R16: insights on endophytic life style and antifungal activity.</title>
        <authorList>
            <person name="Passera A."/>
            <person name="Marcolungo L."/>
            <person name="Casati P."/>
            <person name="Brasca M."/>
            <person name="Quaglino F."/>
            <person name="Delledonne M."/>
        </authorList>
    </citation>
    <scope>NUCLEOTIDE SEQUENCE [LARGE SCALE GENOMIC DNA]</scope>
    <source>
        <strain evidence="1 2">R16</strain>
    </source>
</reference>
<proteinExistence type="predicted"/>
<dbReference type="AlphaFoldDB" id="A0A2N5N0P7"/>
<sequence length="58" mass="6648">MLEDQYVSEKLEQFRQEERRNVSGKGALLGKLGARAFRRWSRINRTGDEEHDGGSILG</sequence>
<accession>A0A2N5N0P7</accession>
<name>A0A2N5N0P7_9BACL</name>
<evidence type="ECO:0000313" key="1">
    <source>
        <dbReference type="EMBL" id="PLT43895.1"/>
    </source>
</evidence>
<organism evidence="1 2">
    <name type="scientific">Paenibacillus pasadenensis</name>
    <dbReference type="NCBI Taxonomy" id="217090"/>
    <lineage>
        <taxon>Bacteria</taxon>
        <taxon>Bacillati</taxon>
        <taxon>Bacillota</taxon>
        <taxon>Bacilli</taxon>
        <taxon>Bacillales</taxon>
        <taxon>Paenibacillaceae</taxon>
        <taxon>Paenibacillus</taxon>
    </lineage>
</organism>
<comment type="caution">
    <text evidence="1">The sequence shown here is derived from an EMBL/GenBank/DDBJ whole genome shotgun (WGS) entry which is preliminary data.</text>
</comment>
<keyword evidence="2" id="KW-1185">Reference proteome</keyword>
<dbReference type="RefSeq" id="WP_153782644.1">
    <property type="nucleotide sequence ID" value="NZ_NFEZ01000004.1"/>
</dbReference>
<protein>
    <submittedName>
        <fullName evidence="1">Uncharacterized protein</fullName>
    </submittedName>
</protein>
<dbReference type="EMBL" id="NFEZ01000004">
    <property type="protein sequence ID" value="PLT43895.1"/>
    <property type="molecule type" value="Genomic_DNA"/>
</dbReference>
<dbReference type="Proteomes" id="UP000234789">
    <property type="component" value="Unassembled WGS sequence"/>
</dbReference>
<gene>
    <name evidence="1" type="ORF">B8V81_2326</name>
</gene>
<evidence type="ECO:0000313" key="2">
    <source>
        <dbReference type="Proteomes" id="UP000234789"/>
    </source>
</evidence>